<organism evidence="1 2">
    <name type="scientific">Polarella glacialis</name>
    <name type="common">Dinoflagellate</name>
    <dbReference type="NCBI Taxonomy" id="89957"/>
    <lineage>
        <taxon>Eukaryota</taxon>
        <taxon>Sar</taxon>
        <taxon>Alveolata</taxon>
        <taxon>Dinophyceae</taxon>
        <taxon>Suessiales</taxon>
        <taxon>Suessiaceae</taxon>
        <taxon>Polarella</taxon>
    </lineage>
</organism>
<dbReference type="Proteomes" id="UP000626109">
    <property type="component" value="Unassembled WGS sequence"/>
</dbReference>
<dbReference type="EMBL" id="CAJNNW010028295">
    <property type="protein sequence ID" value="CAE8695540.1"/>
    <property type="molecule type" value="Genomic_DNA"/>
</dbReference>
<protein>
    <recommendedName>
        <fullName evidence="3">Endonuclease/exonuclease/phosphatase domain-containing protein</fullName>
    </recommendedName>
</protein>
<dbReference type="SUPFAM" id="SSF56219">
    <property type="entry name" value="DNase I-like"/>
    <property type="match status" value="1"/>
</dbReference>
<dbReference type="InterPro" id="IPR036691">
    <property type="entry name" value="Endo/exonu/phosph_ase_sf"/>
</dbReference>
<name>A0A813KB16_POLGL</name>
<accession>A0A813KB16</accession>
<evidence type="ECO:0000313" key="2">
    <source>
        <dbReference type="Proteomes" id="UP000626109"/>
    </source>
</evidence>
<sequence>MLSQWDFILIQEGFRRLDGISTGEHVLFTPPELCGGLRCPAIFVHSRWTGEVRMAGGGGSRWVAVDFQGEMLLISAHLLHKRRTLLELETTLEEIQAVIAAHPKHKVVLGVDANTKLNGTVDYQHIGAQVPRAVLTAAERERAKAVHTFTAEGGLMVANTWMGGDTDDQWFTRTNWDGEGPAQIDYIMTSMAVKVENIWIEKHTWFNSDHHALVCKWATGKGPKQPRSSAQSLRGWAPGPEWCDAVRERVTDWSNWDTTAAQLRDTAVLHGRARRKE</sequence>
<evidence type="ECO:0008006" key="3">
    <source>
        <dbReference type="Google" id="ProtNLM"/>
    </source>
</evidence>
<proteinExistence type="predicted"/>
<dbReference type="Gene3D" id="3.60.10.10">
    <property type="entry name" value="Endonuclease/exonuclease/phosphatase"/>
    <property type="match status" value="1"/>
</dbReference>
<feature type="non-terminal residue" evidence="1">
    <location>
        <position position="277"/>
    </location>
</feature>
<evidence type="ECO:0000313" key="1">
    <source>
        <dbReference type="EMBL" id="CAE8695540.1"/>
    </source>
</evidence>
<dbReference type="AlphaFoldDB" id="A0A813KB16"/>
<comment type="caution">
    <text evidence="1">The sequence shown here is derived from an EMBL/GenBank/DDBJ whole genome shotgun (WGS) entry which is preliminary data.</text>
</comment>
<reference evidence="1" key="1">
    <citation type="submission" date="2021-02" db="EMBL/GenBank/DDBJ databases">
        <authorList>
            <person name="Dougan E. K."/>
            <person name="Rhodes N."/>
            <person name="Thang M."/>
            <person name="Chan C."/>
        </authorList>
    </citation>
    <scope>NUCLEOTIDE SEQUENCE</scope>
</reference>
<gene>
    <name evidence="1" type="ORF">PGLA2088_LOCUS29396</name>
</gene>